<gene>
    <name evidence="1" type="ORF">B0J13DRAFT_627510</name>
</gene>
<dbReference type="AlphaFoldDB" id="A0A9P9IMC4"/>
<organism evidence="1 2">
    <name type="scientific">Dactylonectria estremocensis</name>
    <dbReference type="NCBI Taxonomy" id="1079267"/>
    <lineage>
        <taxon>Eukaryota</taxon>
        <taxon>Fungi</taxon>
        <taxon>Dikarya</taxon>
        <taxon>Ascomycota</taxon>
        <taxon>Pezizomycotina</taxon>
        <taxon>Sordariomycetes</taxon>
        <taxon>Hypocreomycetidae</taxon>
        <taxon>Hypocreales</taxon>
        <taxon>Nectriaceae</taxon>
        <taxon>Dactylonectria</taxon>
    </lineage>
</organism>
<comment type="caution">
    <text evidence="1">The sequence shown here is derived from an EMBL/GenBank/DDBJ whole genome shotgun (WGS) entry which is preliminary data.</text>
</comment>
<sequence length="233" mass="26444">MSNQEQMYFVCAEYGWPTPGPVMLGNIISDPEDPEHALNSIAPPPFSILPSVRKPNVVLSAQSYESVPYRPDFHHPWMKLKSYLPGYEATETTHFNQYYICDAIDTKFAPTQEYLKRCMAEQSVVNYLKKNPKGPLYMVTALKNASNARGTRLMTERIQVTQEGSDKRFGRVFERGSSFSASESRQFIGAFQEAQNFVFGYKLHEIRLQASGEITLKEYTTGAFQVKQKEVAG</sequence>
<name>A0A9P9IMC4_9HYPO</name>
<dbReference type="EMBL" id="JAGMUU010000022">
    <property type="protein sequence ID" value="KAH7127773.1"/>
    <property type="molecule type" value="Genomic_DNA"/>
</dbReference>
<dbReference type="OrthoDB" id="4500473at2759"/>
<evidence type="ECO:0000313" key="2">
    <source>
        <dbReference type="Proteomes" id="UP000717696"/>
    </source>
</evidence>
<proteinExistence type="predicted"/>
<dbReference type="Proteomes" id="UP000717696">
    <property type="component" value="Unassembled WGS sequence"/>
</dbReference>
<keyword evidence="2" id="KW-1185">Reference proteome</keyword>
<accession>A0A9P9IMC4</accession>
<evidence type="ECO:0000313" key="1">
    <source>
        <dbReference type="EMBL" id="KAH7127773.1"/>
    </source>
</evidence>
<protein>
    <submittedName>
        <fullName evidence="1">Uncharacterized protein</fullName>
    </submittedName>
</protein>
<reference evidence="1" key="1">
    <citation type="journal article" date="2021" name="Nat. Commun.">
        <title>Genetic determinants of endophytism in the Arabidopsis root mycobiome.</title>
        <authorList>
            <person name="Mesny F."/>
            <person name="Miyauchi S."/>
            <person name="Thiergart T."/>
            <person name="Pickel B."/>
            <person name="Atanasova L."/>
            <person name="Karlsson M."/>
            <person name="Huettel B."/>
            <person name="Barry K.W."/>
            <person name="Haridas S."/>
            <person name="Chen C."/>
            <person name="Bauer D."/>
            <person name="Andreopoulos W."/>
            <person name="Pangilinan J."/>
            <person name="LaButti K."/>
            <person name="Riley R."/>
            <person name="Lipzen A."/>
            <person name="Clum A."/>
            <person name="Drula E."/>
            <person name="Henrissat B."/>
            <person name="Kohler A."/>
            <person name="Grigoriev I.V."/>
            <person name="Martin F.M."/>
            <person name="Hacquard S."/>
        </authorList>
    </citation>
    <scope>NUCLEOTIDE SEQUENCE</scope>
    <source>
        <strain evidence="1">MPI-CAGE-AT-0021</strain>
    </source>
</reference>